<protein>
    <recommendedName>
        <fullName evidence="4">DUF4190 domain-containing protein</fullName>
    </recommendedName>
</protein>
<proteinExistence type="predicted"/>
<dbReference type="RefSeq" id="WP_378268435.1">
    <property type="nucleotide sequence ID" value="NZ_JBHUKR010000018.1"/>
</dbReference>
<dbReference type="EMBL" id="JBHUKR010000018">
    <property type="protein sequence ID" value="MFD2420404.1"/>
    <property type="molecule type" value="Genomic_DNA"/>
</dbReference>
<keyword evidence="3" id="KW-1185">Reference proteome</keyword>
<name>A0ABW5G1Y6_9PSEU</name>
<reference evidence="3" key="1">
    <citation type="journal article" date="2019" name="Int. J. Syst. Evol. Microbiol.">
        <title>The Global Catalogue of Microorganisms (GCM) 10K type strain sequencing project: providing services to taxonomists for standard genome sequencing and annotation.</title>
        <authorList>
            <consortium name="The Broad Institute Genomics Platform"/>
            <consortium name="The Broad Institute Genome Sequencing Center for Infectious Disease"/>
            <person name="Wu L."/>
            <person name="Ma J."/>
        </authorList>
    </citation>
    <scope>NUCLEOTIDE SEQUENCE [LARGE SCALE GENOMIC DNA]</scope>
    <source>
        <strain evidence="3">CGMCC 4.7645</strain>
    </source>
</reference>
<evidence type="ECO:0000313" key="2">
    <source>
        <dbReference type="EMBL" id="MFD2420404.1"/>
    </source>
</evidence>
<gene>
    <name evidence="2" type="ORF">ACFSXZ_29140</name>
</gene>
<organism evidence="2 3">
    <name type="scientific">Amycolatopsis pigmentata</name>
    <dbReference type="NCBI Taxonomy" id="450801"/>
    <lineage>
        <taxon>Bacteria</taxon>
        <taxon>Bacillati</taxon>
        <taxon>Actinomycetota</taxon>
        <taxon>Actinomycetes</taxon>
        <taxon>Pseudonocardiales</taxon>
        <taxon>Pseudonocardiaceae</taxon>
        <taxon>Amycolatopsis</taxon>
    </lineage>
</organism>
<accession>A0ABW5G1Y6</accession>
<evidence type="ECO:0000313" key="3">
    <source>
        <dbReference type="Proteomes" id="UP001597417"/>
    </source>
</evidence>
<keyword evidence="1" id="KW-0472">Membrane</keyword>
<feature type="transmembrane region" description="Helical" evidence="1">
    <location>
        <begin position="49"/>
        <end position="72"/>
    </location>
</feature>
<feature type="transmembrane region" description="Helical" evidence="1">
    <location>
        <begin position="6"/>
        <end position="28"/>
    </location>
</feature>
<sequence length="74" mass="7478">MHVNWGALASVFFIALVAVVVVTGMFAIGVRGLSARVAARDTGESGSAGLTTAMLCFGVCVVVVGYGIYLIVAA</sequence>
<keyword evidence="1" id="KW-0812">Transmembrane</keyword>
<evidence type="ECO:0000256" key="1">
    <source>
        <dbReference type="SAM" id="Phobius"/>
    </source>
</evidence>
<evidence type="ECO:0008006" key="4">
    <source>
        <dbReference type="Google" id="ProtNLM"/>
    </source>
</evidence>
<keyword evidence="1" id="KW-1133">Transmembrane helix</keyword>
<dbReference type="Proteomes" id="UP001597417">
    <property type="component" value="Unassembled WGS sequence"/>
</dbReference>
<comment type="caution">
    <text evidence="2">The sequence shown here is derived from an EMBL/GenBank/DDBJ whole genome shotgun (WGS) entry which is preliminary data.</text>
</comment>